<dbReference type="InterPro" id="IPR018379">
    <property type="entry name" value="BEN_domain"/>
</dbReference>
<gene>
    <name evidence="3" type="ORF">AKAME5_002765000</name>
</gene>
<proteinExistence type="predicted"/>
<feature type="compositionally biased region" description="Low complexity" evidence="1">
    <location>
        <begin position="29"/>
        <end position="51"/>
    </location>
</feature>
<evidence type="ECO:0000259" key="2">
    <source>
        <dbReference type="SMART" id="SM01025"/>
    </source>
</evidence>
<dbReference type="EMBL" id="BRZM01003569">
    <property type="protein sequence ID" value="GLD49867.1"/>
    <property type="molecule type" value="Genomic_DNA"/>
</dbReference>
<keyword evidence="4" id="KW-1185">Reference proteome</keyword>
<sequence length="151" mass="16530">MDDNKGDGIPSQVDDITRSLGAVGISDPNQQHDQASASSSSGADPPGGDNSEMVTLPGSTVTIQRKAMEKLYQYAADHFTQQLAAIVFTEKVLAQSAVKENPQEGKQRIPLDKAKVEAIIVATRHRFPEADPEKLQKAIQRKCYNDYYRGK</sequence>
<comment type="caution">
    <text evidence="3">The sequence shown here is derived from an EMBL/GenBank/DDBJ whole genome shotgun (WGS) entry which is preliminary data.</text>
</comment>
<protein>
    <recommendedName>
        <fullName evidence="2">BEN domain-containing protein</fullName>
    </recommendedName>
</protein>
<dbReference type="Pfam" id="PF10523">
    <property type="entry name" value="BEN"/>
    <property type="match status" value="1"/>
</dbReference>
<feature type="region of interest" description="Disordered" evidence="1">
    <location>
        <begin position="1"/>
        <end position="55"/>
    </location>
</feature>
<feature type="domain" description="BEN" evidence="2">
    <location>
        <begin position="77"/>
        <end position="150"/>
    </location>
</feature>
<dbReference type="GO" id="GO:0003677">
    <property type="term" value="F:DNA binding"/>
    <property type="evidence" value="ECO:0007669"/>
    <property type="project" value="InterPro"/>
</dbReference>
<evidence type="ECO:0000313" key="3">
    <source>
        <dbReference type="EMBL" id="GLD49867.1"/>
    </source>
</evidence>
<organism evidence="3 4">
    <name type="scientific">Lates japonicus</name>
    <name type="common">Japanese lates</name>
    <dbReference type="NCBI Taxonomy" id="270547"/>
    <lineage>
        <taxon>Eukaryota</taxon>
        <taxon>Metazoa</taxon>
        <taxon>Chordata</taxon>
        <taxon>Craniata</taxon>
        <taxon>Vertebrata</taxon>
        <taxon>Euteleostomi</taxon>
        <taxon>Actinopterygii</taxon>
        <taxon>Neopterygii</taxon>
        <taxon>Teleostei</taxon>
        <taxon>Neoteleostei</taxon>
        <taxon>Acanthomorphata</taxon>
        <taxon>Carangaria</taxon>
        <taxon>Carangaria incertae sedis</taxon>
        <taxon>Centropomidae</taxon>
        <taxon>Lates</taxon>
    </lineage>
</organism>
<dbReference type="AlphaFoldDB" id="A0AAD3M9C1"/>
<dbReference type="Gene3D" id="1.10.10.2590">
    <property type="entry name" value="BEN domain"/>
    <property type="match status" value="1"/>
</dbReference>
<name>A0AAD3M9C1_LATJO</name>
<dbReference type="SMART" id="SM01025">
    <property type="entry name" value="BEN"/>
    <property type="match status" value="1"/>
</dbReference>
<reference evidence="3" key="1">
    <citation type="submission" date="2022-08" db="EMBL/GenBank/DDBJ databases">
        <title>Genome sequencing of akame (Lates japonicus).</title>
        <authorList>
            <person name="Hashiguchi Y."/>
            <person name="Takahashi H."/>
        </authorList>
    </citation>
    <scope>NUCLEOTIDE SEQUENCE</scope>
    <source>
        <strain evidence="3">Kochi</strain>
    </source>
</reference>
<accession>A0AAD3M9C1</accession>
<evidence type="ECO:0000313" key="4">
    <source>
        <dbReference type="Proteomes" id="UP001279410"/>
    </source>
</evidence>
<dbReference type="Proteomes" id="UP001279410">
    <property type="component" value="Unassembled WGS sequence"/>
</dbReference>
<evidence type="ECO:0000256" key="1">
    <source>
        <dbReference type="SAM" id="MobiDB-lite"/>
    </source>
</evidence>